<dbReference type="RefSeq" id="WP_132482511.1">
    <property type="nucleotide sequence ID" value="NZ_SMKW01000006.1"/>
</dbReference>
<keyword evidence="2" id="KW-1185">Reference proteome</keyword>
<name>A0A4V2YNH3_9PSEU</name>
<dbReference type="AlphaFoldDB" id="A0A4V2YNH3"/>
<comment type="caution">
    <text evidence="1">The sequence shown here is derived from an EMBL/GenBank/DDBJ whole genome shotgun (WGS) entry which is preliminary data.</text>
</comment>
<evidence type="ECO:0000313" key="2">
    <source>
        <dbReference type="Proteomes" id="UP000294947"/>
    </source>
</evidence>
<dbReference type="Proteomes" id="UP000294947">
    <property type="component" value="Unassembled WGS sequence"/>
</dbReference>
<evidence type="ECO:0000313" key="1">
    <source>
        <dbReference type="EMBL" id="TDD54377.1"/>
    </source>
</evidence>
<reference evidence="1 2" key="1">
    <citation type="submission" date="2019-03" db="EMBL/GenBank/DDBJ databases">
        <title>Draft genome sequences of novel Actinobacteria.</title>
        <authorList>
            <person name="Sahin N."/>
            <person name="Ay H."/>
            <person name="Saygin H."/>
        </authorList>
    </citation>
    <scope>NUCLEOTIDE SEQUENCE [LARGE SCALE GENOMIC DNA]</scope>
    <source>
        <strain evidence="1 2">7K502</strain>
    </source>
</reference>
<protein>
    <submittedName>
        <fullName evidence="1">Uncharacterized protein</fullName>
    </submittedName>
</protein>
<dbReference type="EMBL" id="SMKW01000006">
    <property type="protein sequence ID" value="TDD54377.1"/>
    <property type="molecule type" value="Genomic_DNA"/>
</dbReference>
<dbReference type="OrthoDB" id="3699595at2"/>
<organism evidence="1 2">
    <name type="scientific">Saccharopolyspora elongata</name>
    <dbReference type="NCBI Taxonomy" id="2530387"/>
    <lineage>
        <taxon>Bacteria</taxon>
        <taxon>Bacillati</taxon>
        <taxon>Actinomycetota</taxon>
        <taxon>Actinomycetes</taxon>
        <taxon>Pseudonocardiales</taxon>
        <taxon>Pseudonocardiaceae</taxon>
        <taxon>Saccharopolyspora</taxon>
    </lineage>
</organism>
<gene>
    <name evidence="1" type="ORF">E1288_07245</name>
</gene>
<accession>A0A4V2YNH3</accession>
<proteinExistence type="predicted"/>
<sequence>MRGLEPAEAEELLLWFVRHDFARHVLGPLGAPHVVVLFRQWNEHGLTDVAHVRSQVRTEVARIVDAPGRNVYRPGLVVWHYWGGIVDALTALKDLPQPGGPDTPARPYEPPRDLHGVPGEGTGAALWIVPEEAETVRIRLPRVKF</sequence>